<dbReference type="RefSeq" id="WP_108899880.1">
    <property type="nucleotide sequence ID" value="NZ_CP029185.2"/>
</dbReference>
<sequence>MSLLNKNWKPSFGAVFTWFAMDKYGKIAVMINNSFGDLPQILLSIDSVDEMLTAINEYMWEESQYYTVYPPNKEGEALLDMYSAYVYRHTSSRIEVEKYINDDLIESTNYSDTNLSVNKGFYIYQAIEGSNPGQDYPVGYDGETKMGDYFRYLLPTIYASIEDFPEPLRQGIVVSDTIDFTVDRLLDNDRINEYFPRMYS</sequence>
<dbReference type="KEGG" id="lpv:HYN51_03975"/>
<protein>
    <submittedName>
        <fullName evidence="1">Uncharacterized protein</fullName>
    </submittedName>
</protein>
<gene>
    <name evidence="1" type="ORF">HYN51_03975</name>
</gene>
<evidence type="ECO:0000313" key="1">
    <source>
        <dbReference type="EMBL" id="AWH87792.1"/>
    </source>
</evidence>
<evidence type="ECO:0000313" key="2">
    <source>
        <dbReference type="Proteomes" id="UP000244908"/>
    </source>
</evidence>
<reference evidence="1 2" key="1">
    <citation type="journal article" date="2019" name="Int. J. Syst. Evol. Microbiol.">
        <title>Limnobaculum parvum gen. nov., sp. nov., isolated from a freshwater lake.</title>
        <authorList>
            <person name="Baek C."/>
            <person name="Shin S.K."/>
            <person name="Yi H."/>
        </authorList>
    </citation>
    <scope>NUCLEOTIDE SEQUENCE [LARGE SCALE GENOMIC DNA]</scope>
    <source>
        <strain evidence="1 2">HYN0051</strain>
    </source>
</reference>
<dbReference type="AlphaFoldDB" id="A0A2Y9TVZ3"/>
<keyword evidence="2" id="KW-1185">Reference proteome</keyword>
<name>A0A2Y9TVZ3_9GAMM</name>
<dbReference type="Proteomes" id="UP000244908">
    <property type="component" value="Chromosome"/>
</dbReference>
<accession>A0A2Y9TVZ3</accession>
<dbReference type="OrthoDB" id="8613670at2"/>
<dbReference type="EMBL" id="CP029185">
    <property type="protein sequence ID" value="AWH87792.1"/>
    <property type="molecule type" value="Genomic_DNA"/>
</dbReference>
<organism evidence="1 2">
    <name type="scientific">Limnobaculum parvum</name>
    <dbReference type="NCBI Taxonomy" id="2172103"/>
    <lineage>
        <taxon>Bacteria</taxon>
        <taxon>Pseudomonadati</taxon>
        <taxon>Pseudomonadota</taxon>
        <taxon>Gammaproteobacteria</taxon>
        <taxon>Enterobacterales</taxon>
        <taxon>Budviciaceae</taxon>
        <taxon>Limnobaculum</taxon>
    </lineage>
</organism>
<proteinExistence type="predicted"/>